<dbReference type="InterPro" id="IPR001258">
    <property type="entry name" value="NHL_repeat"/>
</dbReference>
<dbReference type="InterPro" id="IPR011042">
    <property type="entry name" value="6-blade_b-propeller_TolB-like"/>
</dbReference>
<dbReference type="PROSITE" id="PS51125">
    <property type="entry name" value="NHL"/>
    <property type="match status" value="1"/>
</dbReference>
<dbReference type="PANTHER" id="PTHR13833:SF71">
    <property type="entry name" value="NHL DOMAIN-CONTAINING PROTEIN"/>
    <property type="match status" value="1"/>
</dbReference>
<evidence type="ECO:0000313" key="4">
    <source>
        <dbReference type="Proteomes" id="UP000297693"/>
    </source>
</evidence>
<sequence length="367" mass="36869">MICILAIGCQPKKKSEDNSWLFFVLSPVGSTSTNTASSNYAVSTLAGLSGSSGTTDATGTSARFNSPNAITIDSGGNLYVADSFNHSIRKITSAGVVTTFAGLSGSSGTTDATGTAARFNRPYGITIDSGGNLYTVDSSQTIRKITSAGVVTTFAGTVNSSGTTDATGTAAKFNSPEGIGTDPAGNLYVVDSSNQTIRKVTSGAVVTTFAGGAGSSGSTDGTGTSARFYLPMSIVADANGNLYVTDRGNYTIRKITTAGVVTTFAGTAGETGSTDGTGAAARFSAPLGITIDSSGNLYVAEAAHRIRKITSAGVVTTIAGSGSSGSTDGSGSLASFYNPRGITIDSSGNLYVVDTGNHTIRKLEPPK</sequence>
<dbReference type="EMBL" id="RQGD01000033">
    <property type="protein sequence ID" value="TGL58546.1"/>
    <property type="molecule type" value="Genomic_DNA"/>
</dbReference>
<organism evidence="3 4">
    <name type="scientific">Leptospira ognonensis</name>
    <dbReference type="NCBI Taxonomy" id="2484945"/>
    <lineage>
        <taxon>Bacteria</taxon>
        <taxon>Pseudomonadati</taxon>
        <taxon>Spirochaetota</taxon>
        <taxon>Spirochaetia</taxon>
        <taxon>Leptospirales</taxon>
        <taxon>Leptospiraceae</taxon>
        <taxon>Leptospira</taxon>
    </lineage>
</organism>
<dbReference type="CDD" id="cd14953">
    <property type="entry name" value="NHL_like_1"/>
    <property type="match status" value="1"/>
</dbReference>
<dbReference type="Pfam" id="PF01436">
    <property type="entry name" value="NHL"/>
    <property type="match status" value="3"/>
</dbReference>
<dbReference type="SUPFAM" id="SSF101898">
    <property type="entry name" value="NHL repeat"/>
    <property type="match status" value="1"/>
</dbReference>
<keyword evidence="1" id="KW-0677">Repeat</keyword>
<keyword evidence="4" id="KW-1185">Reference proteome</keyword>
<evidence type="ECO:0008006" key="5">
    <source>
        <dbReference type="Google" id="ProtNLM"/>
    </source>
</evidence>
<reference evidence="3" key="1">
    <citation type="journal article" date="2019" name="PLoS Negl. Trop. Dis.">
        <title>Revisiting the worldwide diversity of Leptospira species in the environment.</title>
        <authorList>
            <person name="Vincent A.T."/>
            <person name="Schiettekatte O."/>
            <person name="Bourhy P."/>
            <person name="Veyrier F.J."/>
            <person name="Picardeau M."/>
        </authorList>
    </citation>
    <scope>NUCLEOTIDE SEQUENCE [LARGE SCALE GENOMIC DNA]</scope>
    <source>
        <strain evidence="3">201702476</strain>
    </source>
</reference>
<dbReference type="OrthoDB" id="340836at2"/>
<evidence type="ECO:0000313" key="3">
    <source>
        <dbReference type="EMBL" id="TGL58546.1"/>
    </source>
</evidence>
<protein>
    <recommendedName>
        <fullName evidence="5">SMP-30/Gluconolactonase/LRE-like region domain-containing protein</fullName>
    </recommendedName>
</protein>
<comment type="caution">
    <text evidence="3">The sequence shown here is derived from an EMBL/GenBank/DDBJ whole genome shotgun (WGS) entry which is preliminary data.</text>
</comment>
<gene>
    <name evidence="3" type="ORF">EHQ58_10425</name>
</gene>
<dbReference type="Gene3D" id="2.120.10.30">
    <property type="entry name" value="TolB, C-terminal domain"/>
    <property type="match status" value="3"/>
</dbReference>
<dbReference type="PANTHER" id="PTHR13833">
    <property type="match status" value="1"/>
</dbReference>
<dbReference type="AlphaFoldDB" id="A0A4R9K0L0"/>
<accession>A0A4R9K0L0</accession>
<feature type="repeat" description="NHL" evidence="2">
    <location>
        <begin position="324"/>
        <end position="366"/>
    </location>
</feature>
<evidence type="ECO:0000256" key="1">
    <source>
        <dbReference type="ARBA" id="ARBA00022737"/>
    </source>
</evidence>
<name>A0A4R9K0L0_9LEPT</name>
<proteinExistence type="predicted"/>
<evidence type="ECO:0000256" key="2">
    <source>
        <dbReference type="PROSITE-ProRule" id="PRU00504"/>
    </source>
</evidence>
<dbReference type="RefSeq" id="WP_135623846.1">
    <property type="nucleotide sequence ID" value="NZ_RQGD01000033.1"/>
</dbReference>
<dbReference type="Proteomes" id="UP000297693">
    <property type="component" value="Unassembled WGS sequence"/>
</dbReference>